<dbReference type="Pfam" id="PF02596">
    <property type="entry name" value="DUF169"/>
    <property type="match status" value="1"/>
</dbReference>
<dbReference type="AlphaFoldDB" id="A0A645GS46"/>
<dbReference type="InterPro" id="IPR003748">
    <property type="entry name" value="DUF169"/>
</dbReference>
<gene>
    <name evidence="1" type="ORF">SDC9_177018</name>
</gene>
<reference evidence="1" key="1">
    <citation type="submission" date="2019-08" db="EMBL/GenBank/DDBJ databases">
        <authorList>
            <person name="Kucharzyk K."/>
            <person name="Murdoch R.W."/>
            <person name="Higgins S."/>
            <person name="Loffler F."/>
        </authorList>
    </citation>
    <scope>NUCLEOTIDE SEQUENCE</scope>
</reference>
<accession>A0A645GS46</accession>
<organism evidence="1">
    <name type="scientific">bioreactor metagenome</name>
    <dbReference type="NCBI Taxonomy" id="1076179"/>
    <lineage>
        <taxon>unclassified sequences</taxon>
        <taxon>metagenomes</taxon>
        <taxon>ecological metagenomes</taxon>
    </lineage>
</organism>
<comment type="caution">
    <text evidence="1">The sequence shown here is derived from an EMBL/GenBank/DDBJ whole genome shotgun (WGS) entry which is preliminary data.</text>
</comment>
<protein>
    <submittedName>
        <fullName evidence="1">Uncharacterized protein</fullName>
    </submittedName>
</protein>
<evidence type="ECO:0000313" key="1">
    <source>
        <dbReference type="EMBL" id="MPN29565.1"/>
    </source>
</evidence>
<name>A0A645GS46_9ZZZZ</name>
<sequence>MVTDFIKDLNMPDKSKQFINFASIDRIENFENIDALIFFATPDVLAGLVSWALFDTNEPDAVSVPFGSGCSSIVSQTVVENQKKGNRVFLGLFDPSVRPQVEPNILSFGVPMSRFKKMYYTFSESCLNGRHAWNKVKERIENNGL</sequence>
<proteinExistence type="predicted"/>
<dbReference type="EMBL" id="VSSQ01080317">
    <property type="protein sequence ID" value="MPN29565.1"/>
    <property type="molecule type" value="Genomic_DNA"/>
</dbReference>